<gene>
    <name evidence="2" type="ORF">EYF80_038496</name>
</gene>
<feature type="compositionally biased region" description="Basic and acidic residues" evidence="1">
    <location>
        <begin position="31"/>
        <end position="42"/>
    </location>
</feature>
<feature type="region of interest" description="Disordered" evidence="1">
    <location>
        <begin position="31"/>
        <end position="64"/>
    </location>
</feature>
<organism evidence="2 3">
    <name type="scientific">Liparis tanakae</name>
    <name type="common">Tanaka's snailfish</name>
    <dbReference type="NCBI Taxonomy" id="230148"/>
    <lineage>
        <taxon>Eukaryota</taxon>
        <taxon>Metazoa</taxon>
        <taxon>Chordata</taxon>
        <taxon>Craniata</taxon>
        <taxon>Vertebrata</taxon>
        <taxon>Euteleostomi</taxon>
        <taxon>Actinopterygii</taxon>
        <taxon>Neopterygii</taxon>
        <taxon>Teleostei</taxon>
        <taxon>Neoteleostei</taxon>
        <taxon>Acanthomorphata</taxon>
        <taxon>Eupercaria</taxon>
        <taxon>Perciformes</taxon>
        <taxon>Cottioidei</taxon>
        <taxon>Cottales</taxon>
        <taxon>Liparidae</taxon>
        <taxon>Liparis</taxon>
    </lineage>
</organism>
<dbReference type="EMBL" id="SRLO01000586">
    <property type="protein sequence ID" value="TNN51332.1"/>
    <property type="molecule type" value="Genomic_DNA"/>
</dbReference>
<dbReference type="Proteomes" id="UP000314294">
    <property type="component" value="Unassembled WGS sequence"/>
</dbReference>
<name>A0A4Z2GF94_9TELE</name>
<dbReference type="AlphaFoldDB" id="A0A4Z2GF94"/>
<sequence length="64" mass="7235">MMTHSRLSGWKPEASASLWRPSVTRILILRDRRGGDQRKGAEHFAPSAGAQREEEEPPMDGNYL</sequence>
<accession>A0A4Z2GF94</accession>
<proteinExistence type="predicted"/>
<evidence type="ECO:0000313" key="3">
    <source>
        <dbReference type="Proteomes" id="UP000314294"/>
    </source>
</evidence>
<comment type="caution">
    <text evidence="2">The sequence shown here is derived from an EMBL/GenBank/DDBJ whole genome shotgun (WGS) entry which is preliminary data.</text>
</comment>
<keyword evidence="3" id="KW-1185">Reference proteome</keyword>
<evidence type="ECO:0000313" key="2">
    <source>
        <dbReference type="EMBL" id="TNN51332.1"/>
    </source>
</evidence>
<evidence type="ECO:0000256" key="1">
    <source>
        <dbReference type="SAM" id="MobiDB-lite"/>
    </source>
</evidence>
<protein>
    <submittedName>
        <fullName evidence="2">Uncharacterized protein</fullName>
    </submittedName>
</protein>
<reference evidence="2 3" key="1">
    <citation type="submission" date="2019-03" db="EMBL/GenBank/DDBJ databases">
        <title>First draft genome of Liparis tanakae, snailfish: a comprehensive survey of snailfish specific genes.</title>
        <authorList>
            <person name="Kim W."/>
            <person name="Song I."/>
            <person name="Jeong J.-H."/>
            <person name="Kim D."/>
            <person name="Kim S."/>
            <person name="Ryu S."/>
            <person name="Song J.Y."/>
            <person name="Lee S.K."/>
        </authorList>
    </citation>
    <scope>NUCLEOTIDE SEQUENCE [LARGE SCALE GENOMIC DNA]</scope>
    <source>
        <tissue evidence="2">Muscle</tissue>
    </source>
</reference>